<proteinExistence type="inferred from homology"/>
<dbReference type="InterPro" id="IPR052565">
    <property type="entry name" value="Glutaredoxin-like_YDR286C"/>
</dbReference>
<dbReference type="InterPro" id="IPR008554">
    <property type="entry name" value="Glutaredoxin-like"/>
</dbReference>
<accession>A0A9W8LK58</accession>
<comment type="caution">
    <text evidence="2">The sequence shown here is derived from an EMBL/GenBank/DDBJ whole genome shotgun (WGS) entry which is preliminary data.</text>
</comment>
<keyword evidence="1" id="KW-0249">Electron transport</keyword>
<evidence type="ECO:0000256" key="1">
    <source>
        <dbReference type="RuleBase" id="RU363082"/>
    </source>
</evidence>
<dbReference type="AlphaFoldDB" id="A0A9W8LK58"/>
<dbReference type="PANTHER" id="PTHR33558">
    <property type="entry name" value="GLUTAREDOXIN-LIKE PROTEIN C5ORF63 HOMOLOG"/>
    <property type="match status" value="1"/>
</dbReference>
<evidence type="ECO:0000313" key="2">
    <source>
        <dbReference type="EMBL" id="KAJ2785043.1"/>
    </source>
</evidence>
<keyword evidence="1" id="KW-0813">Transport</keyword>
<dbReference type="OrthoDB" id="429967at2759"/>
<comment type="similarity">
    <text evidence="1">Belongs to the glutaredoxin family.</text>
</comment>
<keyword evidence="3" id="KW-1185">Reference proteome</keyword>
<evidence type="ECO:0000313" key="3">
    <source>
        <dbReference type="Proteomes" id="UP001140217"/>
    </source>
</evidence>
<dbReference type="Gene3D" id="3.40.30.10">
    <property type="entry name" value="Glutaredoxin"/>
    <property type="match status" value="1"/>
</dbReference>
<dbReference type="InterPro" id="IPR036249">
    <property type="entry name" value="Thioredoxin-like_sf"/>
</dbReference>
<gene>
    <name evidence="2" type="ORF">H4R18_000751</name>
</gene>
<dbReference type="Proteomes" id="UP001140217">
    <property type="component" value="Unassembled WGS sequence"/>
</dbReference>
<name>A0A9W8LK58_9FUNG</name>
<dbReference type="EMBL" id="JANBUL010000016">
    <property type="protein sequence ID" value="KAJ2785043.1"/>
    <property type="molecule type" value="Genomic_DNA"/>
</dbReference>
<protein>
    <recommendedName>
        <fullName evidence="1">Glutaredoxin-like protein</fullName>
    </recommendedName>
</protein>
<dbReference type="SUPFAM" id="SSF52833">
    <property type="entry name" value="Thioredoxin-like"/>
    <property type="match status" value="1"/>
</dbReference>
<dbReference type="PANTHER" id="PTHR33558:SF1">
    <property type="entry name" value="GLUTAREDOXIN-LIKE PROTEIN C5ORF63 HOMOLOG"/>
    <property type="match status" value="1"/>
</dbReference>
<reference evidence="2" key="1">
    <citation type="submission" date="2022-07" db="EMBL/GenBank/DDBJ databases">
        <title>Phylogenomic reconstructions and comparative analyses of Kickxellomycotina fungi.</title>
        <authorList>
            <person name="Reynolds N.K."/>
            <person name="Stajich J.E."/>
            <person name="Barry K."/>
            <person name="Grigoriev I.V."/>
            <person name="Crous P."/>
            <person name="Smith M.E."/>
        </authorList>
    </citation>
    <scope>NUCLEOTIDE SEQUENCE</scope>
    <source>
        <strain evidence="2">NBRC 105414</strain>
    </source>
</reference>
<sequence>MSGRGAARLALTLFTHRRCQLCVDAKAALAEVRAEVPFELSEVDIHKPGNERWLEEYKHDVPVVHANGEFLLWHRVDVPRTIAQLRTLRDGGKVWPS</sequence>
<organism evidence="2 3">
    <name type="scientific">Coemansia javaensis</name>
    <dbReference type="NCBI Taxonomy" id="2761396"/>
    <lineage>
        <taxon>Eukaryota</taxon>
        <taxon>Fungi</taxon>
        <taxon>Fungi incertae sedis</taxon>
        <taxon>Zoopagomycota</taxon>
        <taxon>Kickxellomycotina</taxon>
        <taxon>Kickxellomycetes</taxon>
        <taxon>Kickxellales</taxon>
        <taxon>Kickxellaceae</taxon>
        <taxon>Coemansia</taxon>
    </lineage>
</organism>
<dbReference type="Pfam" id="PF05768">
    <property type="entry name" value="Glrx-like"/>
    <property type="match status" value="1"/>
</dbReference>